<dbReference type="PANTHER" id="PTHR33738:SF1">
    <property type="entry name" value="PLANT_T7H20-70 PROTEIN"/>
    <property type="match status" value="1"/>
</dbReference>
<evidence type="ECO:0000313" key="2">
    <source>
        <dbReference type="EMBL" id="KAF7825611.1"/>
    </source>
</evidence>
<dbReference type="Proteomes" id="UP000634136">
    <property type="component" value="Unassembled WGS sequence"/>
</dbReference>
<accession>A0A834TRJ8</accession>
<dbReference type="PANTHER" id="PTHR33738">
    <property type="entry name" value="EMB|CAB82975.1"/>
    <property type="match status" value="1"/>
</dbReference>
<dbReference type="AlphaFoldDB" id="A0A834TRJ8"/>
<protein>
    <submittedName>
        <fullName evidence="2">Uncharacterized protein</fullName>
    </submittedName>
</protein>
<sequence>MGGNKQVGSSSSSLTSELFGSKESVPSSSSGIFDSIFSPPSNSKVVISFTRASAFVYFNSFAVLGRESLRSEVSGKTPSDPWSSQTETTDHSSGINVNDSETQRTEDKDLSSIYQDQRVPPSTLSSSIYYGGQDIYVPPKTRRKWGKMIQDLPLEATGGKDLCIIKITLANRNAYEEVELWRHGWILTSALVTDGAVSEVAALGDGEGDLRLDAGVFGGVREHDSAEAARVLPNSLDLSTATLRDTSTCILCC</sequence>
<reference evidence="2" key="1">
    <citation type="submission" date="2020-09" db="EMBL/GenBank/DDBJ databases">
        <title>Genome-Enabled Discovery of Anthraquinone Biosynthesis in Senna tora.</title>
        <authorList>
            <person name="Kang S.-H."/>
            <person name="Pandey R.P."/>
            <person name="Lee C.-M."/>
            <person name="Sim J.-S."/>
            <person name="Jeong J.-T."/>
            <person name="Choi B.-S."/>
            <person name="Jung M."/>
            <person name="Ginzburg D."/>
            <person name="Zhao K."/>
            <person name="Won S.Y."/>
            <person name="Oh T.-J."/>
            <person name="Yu Y."/>
            <person name="Kim N.-H."/>
            <person name="Lee O.R."/>
            <person name="Lee T.-H."/>
            <person name="Bashyal P."/>
            <person name="Kim T.-S."/>
            <person name="Lee W.-H."/>
            <person name="Kawkins C."/>
            <person name="Kim C.-K."/>
            <person name="Kim J.S."/>
            <person name="Ahn B.O."/>
            <person name="Rhee S.Y."/>
            <person name="Sohng J.K."/>
        </authorList>
    </citation>
    <scope>NUCLEOTIDE SEQUENCE</scope>
    <source>
        <tissue evidence="2">Leaf</tissue>
    </source>
</reference>
<feature type="region of interest" description="Disordered" evidence="1">
    <location>
        <begin position="1"/>
        <end position="33"/>
    </location>
</feature>
<organism evidence="2 3">
    <name type="scientific">Senna tora</name>
    <dbReference type="NCBI Taxonomy" id="362788"/>
    <lineage>
        <taxon>Eukaryota</taxon>
        <taxon>Viridiplantae</taxon>
        <taxon>Streptophyta</taxon>
        <taxon>Embryophyta</taxon>
        <taxon>Tracheophyta</taxon>
        <taxon>Spermatophyta</taxon>
        <taxon>Magnoliopsida</taxon>
        <taxon>eudicotyledons</taxon>
        <taxon>Gunneridae</taxon>
        <taxon>Pentapetalae</taxon>
        <taxon>rosids</taxon>
        <taxon>fabids</taxon>
        <taxon>Fabales</taxon>
        <taxon>Fabaceae</taxon>
        <taxon>Caesalpinioideae</taxon>
        <taxon>Cassia clade</taxon>
        <taxon>Senna</taxon>
    </lineage>
</organism>
<feature type="compositionally biased region" description="Basic and acidic residues" evidence="1">
    <location>
        <begin position="101"/>
        <end position="110"/>
    </location>
</feature>
<feature type="compositionally biased region" description="Low complexity" evidence="1">
    <location>
        <begin position="8"/>
        <end position="33"/>
    </location>
</feature>
<name>A0A834TRJ8_9FABA</name>
<comment type="caution">
    <text evidence="2">The sequence shown here is derived from an EMBL/GenBank/DDBJ whole genome shotgun (WGS) entry which is preliminary data.</text>
</comment>
<dbReference type="OrthoDB" id="1423981at2759"/>
<feature type="region of interest" description="Disordered" evidence="1">
    <location>
        <begin position="69"/>
        <end position="111"/>
    </location>
</feature>
<proteinExistence type="predicted"/>
<feature type="compositionally biased region" description="Polar residues" evidence="1">
    <location>
        <begin position="74"/>
        <end position="100"/>
    </location>
</feature>
<dbReference type="EMBL" id="JAAIUW010000006">
    <property type="protein sequence ID" value="KAF7825611.1"/>
    <property type="molecule type" value="Genomic_DNA"/>
</dbReference>
<evidence type="ECO:0000313" key="3">
    <source>
        <dbReference type="Proteomes" id="UP000634136"/>
    </source>
</evidence>
<keyword evidence="3" id="KW-1185">Reference proteome</keyword>
<evidence type="ECO:0000256" key="1">
    <source>
        <dbReference type="SAM" id="MobiDB-lite"/>
    </source>
</evidence>
<gene>
    <name evidence="2" type="ORF">G2W53_016775</name>
</gene>